<dbReference type="Proteomes" id="UP000518288">
    <property type="component" value="Unassembled WGS sequence"/>
</dbReference>
<evidence type="ECO:0000313" key="3">
    <source>
        <dbReference type="EMBL" id="NYG33889.1"/>
    </source>
</evidence>
<dbReference type="GO" id="GO:0071111">
    <property type="term" value="F:cyclic-guanylate-specific phosphodiesterase activity"/>
    <property type="evidence" value="ECO:0007669"/>
    <property type="project" value="InterPro"/>
</dbReference>
<gene>
    <name evidence="3" type="ORF">BDD16_002875</name>
</gene>
<dbReference type="Pfam" id="PF08448">
    <property type="entry name" value="PAS_4"/>
    <property type="match status" value="1"/>
</dbReference>
<dbReference type="Pfam" id="PF00990">
    <property type="entry name" value="GGDEF"/>
    <property type="match status" value="1"/>
</dbReference>
<accession>A0A7Y9R067</accession>
<evidence type="ECO:0000313" key="4">
    <source>
        <dbReference type="Proteomes" id="UP000518288"/>
    </source>
</evidence>
<dbReference type="InterPro" id="IPR013656">
    <property type="entry name" value="PAS_4"/>
</dbReference>
<reference evidence="3 4" key="1">
    <citation type="submission" date="2020-07" db="EMBL/GenBank/DDBJ databases">
        <title>Genomic Encyclopedia of Archaeal and Bacterial Type Strains, Phase II (KMG-II): from individual species to whole genera.</title>
        <authorList>
            <person name="Goeker M."/>
        </authorList>
    </citation>
    <scope>NUCLEOTIDE SEQUENCE [LARGE SCALE GENOMIC DNA]</scope>
    <source>
        <strain evidence="3 4">DSM 21226</strain>
    </source>
</reference>
<feature type="coiled-coil region" evidence="1">
    <location>
        <begin position="129"/>
        <end position="159"/>
    </location>
</feature>
<dbReference type="InterPro" id="IPR050706">
    <property type="entry name" value="Cyclic-di-GMP_PDE-like"/>
</dbReference>
<comment type="caution">
    <text evidence="3">The sequence shown here is derived from an EMBL/GenBank/DDBJ whole genome shotgun (WGS) entry which is preliminary data.</text>
</comment>
<organism evidence="3 4">
    <name type="scientific">Sphaerotilus montanus</name>
    <dbReference type="NCBI Taxonomy" id="522889"/>
    <lineage>
        <taxon>Bacteria</taxon>
        <taxon>Pseudomonadati</taxon>
        <taxon>Pseudomonadota</taxon>
        <taxon>Betaproteobacteria</taxon>
        <taxon>Burkholderiales</taxon>
        <taxon>Sphaerotilaceae</taxon>
        <taxon>Sphaerotilus</taxon>
    </lineage>
</organism>
<keyword evidence="1" id="KW-0175">Coiled coil</keyword>
<dbReference type="Gene3D" id="3.30.70.270">
    <property type="match status" value="1"/>
</dbReference>
<dbReference type="PROSITE" id="PS50887">
    <property type="entry name" value="GGDEF"/>
    <property type="match status" value="1"/>
</dbReference>
<dbReference type="PANTHER" id="PTHR33121:SF79">
    <property type="entry name" value="CYCLIC DI-GMP PHOSPHODIESTERASE PDED-RELATED"/>
    <property type="match status" value="1"/>
</dbReference>
<dbReference type="RefSeq" id="WP_179634594.1">
    <property type="nucleotide sequence ID" value="NZ_JACCFH010000001.1"/>
</dbReference>
<evidence type="ECO:0000256" key="1">
    <source>
        <dbReference type="SAM" id="Coils"/>
    </source>
</evidence>
<dbReference type="NCBIfam" id="TIGR00254">
    <property type="entry name" value="GGDEF"/>
    <property type="match status" value="1"/>
</dbReference>
<dbReference type="InterPro" id="IPR029787">
    <property type="entry name" value="Nucleotide_cyclase"/>
</dbReference>
<dbReference type="PANTHER" id="PTHR33121">
    <property type="entry name" value="CYCLIC DI-GMP PHOSPHODIESTERASE PDEF"/>
    <property type="match status" value="1"/>
</dbReference>
<keyword evidence="4" id="KW-1185">Reference proteome</keyword>
<evidence type="ECO:0000259" key="2">
    <source>
        <dbReference type="PROSITE" id="PS50887"/>
    </source>
</evidence>
<name>A0A7Y9R067_9BURK</name>
<dbReference type="SUPFAM" id="SSF55785">
    <property type="entry name" value="PYP-like sensor domain (PAS domain)"/>
    <property type="match status" value="1"/>
</dbReference>
<dbReference type="SMART" id="SM00267">
    <property type="entry name" value="GGDEF"/>
    <property type="match status" value="1"/>
</dbReference>
<sequence>MNHLELPVSVAPPAQLAGGLLDLLQVEGALLALKDADSGCYLWANAPCLAWLGADAQRVVGATDLELLPQTEANALQAADARALAAGQAVVTEDHRFERAGVRTEFHVVRHVLAPADGTRQILSLWRDVTQSRRDAGRLQSALDQIERQQHAVEVLRRQHAQGLDRPSELFRREHFEEHLRREAALSQREHREFALVLLALDRVESMRQTLGDPAVQAVTQSMGLLMRTNTRAMDVLSQLGDGRFAILLSGVGLATAHSRMEHLRRACATEVVVVNGQGFNFEVSIGVASFPHTAATLADLSQAAVRALADARQRGGNRVALASIRLGELLPVH</sequence>
<dbReference type="SUPFAM" id="SSF55073">
    <property type="entry name" value="Nucleotide cyclase"/>
    <property type="match status" value="1"/>
</dbReference>
<proteinExistence type="predicted"/>
<feature type="domain" description="GGDEF" evidence="2">
    <location>
        <begin position="192"/>
        <end position="325"/>
    </location>
</feature>
<dbReference type="AlphaFoldDB" id="A0A7Y9R067"/>
<dbReference type="InterPro" id="IPR043128">
    <property type="entry name" value="Rev_trsase/Diguanyl_cyclase"/>
</dbReference>
<dbReference type="InterPro" id="IPR000160">
    <property type="entry name" value="GGDEF_dom"/>
</dbReference>
<dbReference type="CDD" id="cd01949">
    <property type="entry name" value="GGDEF"/>
    <property type="match status" value="1"/>
</dbReference>
<protein>
    <submittedName>
        <fullName evidence="3">Diguanylate cyclase (GGDEF)-like protein</fullName>
    </submittedName>
</protein>
<dbReference type="EMBL" id="JACCFH010000001">
    <property type="protein sequence ID" value="NYG33889.1"/>
    <property type="molecule type" value="Genomic_DNA"/>
</dbReference>
<dbReference type="Gene3D" id="3.30.450.20">
    <property type="entry name" value="PAS domain"/>
    <property type="match status" value="1"/>
</dbReference>
<dbReference type="InterPro" id="IPR035965">
    <property type="entry name" value="PAS-like_dom_sf"/>
</dbReference>